<protein>
    <submittedName>
        <fullName evidence="1">Uncharacterized protein</fullName>
    </submittedName>
</protein>
<dbReference type="AlphaFoldDB" id="A0A562RJ78"/>
<name>A0A562RJ78_9BURK</name>
<dbReference type="EMBL" id="VLLB01000001">
    <property type="protein sequence ID" value="TWI69132.1"/>
    <property type="molecule type" value="Genomic_DNA"/>
</dbReference>
<comment type="caution">
    <text evidence="1">The sequence shown here is derived from an EMBL/GenBank/DDBJ whole genome shotgun (WGS) entry which is preliminary data.</text>
</comment>
<evidence type="ECO:0000313" key="2">
    <source>
        <dbReference type="Proteomes" id="UP000318431"/>
    </source>
</evidence>
<organism evidence="1 2">
    <name type="scientific">Pseudoduganella lurida</name>
    <dbReference type="NCBI Taxonomy" id="1036180"/>
    <lineage>
        <taxon>Bacteria</taxon>
        <taxon>Pseudomonadati</taxon>
        <taxon>Pseudomonadota</taxon>
        <taxon>Betaproteobacteria</taxon>
        <taxon>Burkholderiales</taxon>
        <taxon>Oxalobacteraceae</taxon>
        <taxon>Telluria group</taxon>
        <taxon>Pseudoduganella</taxon>
    </lineage>
</organism>
<gene>
    <name evidence="1" type="ORF">IP91_00198</name>
</gene>
<accession>A0A562RJ78</accession>
<sequence length="230" mass="24921">MLSANDGHVGAQPSPITAIRRRASKVANLWIFESPKNDRRLTIVGDVPFMHLILLEGTPEVLRYQFVGDPFSVMGAEREASLPGYVRVENSDGPDTWLRIKRSGARPGRASSPDSAGEILCAAASAAGASYAEYTEDDLRGRETEFENWLILCACTNRAKGHPDYTERAAFVEALEASRTASVRSLLTASNVDPAIMLAVIASSLQQGVASTDLQGRLFGLDSEIQRRLA</sequence>
<reference evidence="1 2" key="1">
    <citation type="journal article" date="2015" name="Stand. Genomic Sci.">
        <title>Genomic Encyclopedia of Bacterial and Archaeal Type Strains, Phase III: the genomes of soil and plant-associated and newly described type strains.</title>
        <authorList>
            <person name="Whitman W.B."/>
            <person name="Woyke T."/>
            <person name="Klenk H.P."/>
            <person name="Zhou Y."/>
            <person name="Lilburn T.G."/>
            <person name="Beck B.J."/>
            <person name="De Vos P."/>
            <person name="Vandamme P."/>
            <person name="Eisen J.A."/>
            <person name="Garrity G."/>
            <person name="Hugenholtz P."/>
            <person name="Kyrpides N.C."/>
        </authorList>
    </citation>
    <scope>NUCLEOTIDE SEQUENCE [LARGE SCALE GENOMIC DNA]</scope>
    <source>
        <strain evidence="1 2">CGMCC 1.10822</strain>
    </source>
</reference>
<dbReference type="Proteomes" id="UP000318431">
    <property type="component" value="Unassembled WGS sequence"/>
</dbReference>
<proteinExistence type="predicted"/>
<evidence type="ECO:0000313" key="1">
    <source>
        <dbReference type="EMBL" id="TWI69132.1"/>
    </source>
</evidence>
<keyword evidence="2" id="KW-1185">Reference proteome</keyword>